<evidence type="ECO:0000256" key="1">
    <source>
        <dbReference type="SAM" id="MobiDB-lite"/>
    </source>
</evidence>
<dbReference type="AlphaFoldDB" id="A0A0D2L2F7"/>
<organism evidence="2 3">
    <name type="scientific">Hypholoma sublateritium (strain FD-334 SS-4)</name>
    <dbReference type="NCBI Taxonomy" id="945553"/>
    <lineage>
        <taxon>Eukaryota</taxon>
        <taxon>Fungi</taxon>
        <taxon>Dikarya</taxon>
        <taxon>Basidiomycota</taxon>
        <taxon>Agaricomycotina</taxon>
        <taxon>Agaricomycetes</taxon>
        <taxon>Agaricomycetidae</taxon>
        <taxon>Agaricales</taxon>
        <taxon>Agaricineae</taxon>
        <taxon>Strophariaceae</taxon>
        <taxon>Hypholoma</taxon>
    </lineage>
</organism>
<proteinExistence type="predicted"/>
<protein>
    <submittedName>
        <fullName evidence="2">Uncharacterized protein</fullName>
    </submittedName>
</protein>
<evidence type="ECO:0000313" key="2">
    <source>
        <dbReference type="EMBL" id="KJA20887.1"/>
    </source>
</evidence>
<dbReference type="Proteomes" id="UP000054270">
    <property type="component" value="Unassembled WGS sequence"/>
</dbReference>
<feature type="region of interest" description="Disordered" evidence="1">
    <location>
        <begin position="36"/>
        <end position="64"/>
    </location>
</feature>
<keyword evidence="3" id="KW-1185">Reference proteome</keyword>
<accession>A0A0D2L2F7</accession>
<sequence length="112" mass="12360">MTRILSGPHVSSREGSESASLRAVSLRHASLTPTALSSNSSFALPDLSTQPCHRPSPRNSIGRPFEVRNGANLRVCAFTYIIRPGQIRLRHCSCFPRCRMCLQQKSVLNVLV</sequence>
<dbReference type="EMBL" id="KN817563">
    <property type="protein sequence ID" value="KJA20887.1"/>
    <property type="molecule type" value="Genomic_DNA"/>
</dbReference>
<feature type="compositionally biased region" description="Polar residues" evidence="1">
    <location>
        <begin position="36"/>
        <end position="51"/>
    </location>
</feature>
<reference evidence="3" key="1">
    <citation type="submission" date="2014-04" db="EMBL/GenBank/DDBJ databases">
        <title>Evolutionary Origins and Diversification of the Mycorrhizal Mutualists.</title>
        <authorList>
            <consortium name="DOE Joint Genome Institute"/>
            <consortium name="Mycorrhizal Genomics Consortium"/>
            <person name="Kohler A."/>
            <person name="Kuo A."/>
            <person name="Nagy L.G."/>
            <person name="Floudas D."/>
            <person name="Copeland A."/>
            <person name="Barry K.W."/>
            <person name="Cichocki N."/>
            <person name="Veneault-Fourrey C."/>
            <person name="LaButti K."/>
            <person name="Lindquist E.A."/>
            <person name="Lipzen A."/>
            <person name="Lundell T."/>
            <person name="Morin E."/>
            <person name="Murat C."/>
            <person name="Riley R."/>
            <person name="Ohm R."/>
            <person name="Sun H."/>
            <person name="Tunlid A."/>
            <person name="Henrissat B."/>
            <person name="Grigoriev I.V."/>
            <person name="Hibbett D.S."/>
            <person name="Martin F."/>
        </authorList>
    </citation>
    <scope>NUCLEOTIDE SEQUENCE [LARGE SCALE GENOMIC DNA]</scope>
    <source>
        <strain evidence="3">FD-334 SS-4</strain>
    </source>
</reference>
<evidence type="ECO:0000313" key="3">
    <source>
        <dbReference type="Proteomes" id="UP000054270"/>
    </source>
</evidence>
<gene>
    <name evidence="2" type="ORF">HYPSUDRAFT_68205</name>
</gene>
<name>A0A0D2L2F7_HYPSF</name>